<reference evidence="1" key="2">
    <citation type="submission" date="2020-12" db="EMBL/GenBank/DDBJ databases">
        <authorList>
            <person name="Kanost M."/>
        </authorList>
    </citation>
    <scope>NUCLEOTIDE SEQUENCE</scope>
</reference>
<accession>A0A921ZCY6</accession>
<sequence length="183" mass="20624">MNSDKASVLKISGSMTTDTFETTSNPPGSVRSFSVFGDSACGEPLLAQHLVVDFTPDDKLDTDYIQRKVCAFWEFVDVTPELRDILVLPDSDLFKVSESSDFRPDVKQRKQKSFTNKVVSKARTAVSMLEFVEERGLIDRTFESRLPQSTCSLGSREYHESQLPMDFDKATLHEKQKNGTNDL</sequence>
<comment type="caution">
    <text evidence="1">The sequence shown here is derived from an EMBL/GenBank/DDBJ whole genome shotgun (WGS) entry which is preliminary data.</text>
</comment>
<organism evidence="1 2">
    <name type="scientific">Manduca sexta</name>
    <name type="common">Tobacco hawkmoth</name>
    <name type="synonym">Tobacco hornworm</name>
    <dbReference type="NCBI Taxonomy" id="7130"/>
    <lineage>
        <taxon>Eukaryota</taxon>
        <taxon>Metazoa</taxon>
        <taxon>Ecdysozoa</taxon>
        <taxon>Arthropoda</taxon>
        <taxon>Hexapoda</taxon>
        <taxon>Insecta</taxon>
        <taxon>Pterygota</taxon>
        <taxon>Neoptera</taxon>
        <taxon>Endopterygota</taxon>
        <taxon>Lepidoptera</taxon>
        <taxon>Glossata</taxon>
        <taxon>Ditrysia</taxon>
        <taxon>Bombycoidea</taxon>
        <taxon>Sphingidae</taxon>
        <taxon>Sphinginae</taxon>
        <taxon>Sphingini</taxon>
        <taxon>Manduca</taxon>
    </lineage>
</organism>
<name>A0A921ZCY6_MANSE</name>
<dbReference type="Proteomes" id="UP000791440">
    <property type="component" value="Unassembled WGS sequence"/>
</dbReference>
<dbReference type="EMBL" id="JH668496">
    <property type="protein sequence ID" value="KAG6455698.1"/>
    <property type="molecule type" value="Genomic_DNA"/>
</dbReference>
<keyword evidence="2" id="KW-1185">Reference proteome</keyword>
<gene>
    <name evidence="1" type="ORF">O3G_MSEX009342</name>
</gene>
<proteinExistence type="predicted"/>
<dbReference type="AlphaFoldDB" id="A0A921ZCY6"/>
<evidence type="ECO:0000313" key="2">
    <source>
        <dbReference type="Proteomes" id="UP000791440"/>
    </source>
</evidence>
<reference evidence="1" key="1">
    <citation type="journal article" date="2016" name="Insect Biochem. Mol. Biol.">
        <title>Multifaceted biological insights from a draft genome sequence of the tobacco hornworm moth, Manduca sexta.</title>
        <authorList>
            <person name="Kanost M.R."/>
            <person name="Arrese E.L."/>
            <person name="Cao X."/>
            <person name="Chen Y.R."/>
            <person name="Chellapilla S."/>
            <person name="Goldsmith M.R."/>
            <person name="Grosse-Wilde E."/>
            <person name="Heckel D.G."/>
            <person name="Herndon N."/>
            <person name="Jiang H."/>
            <person name="Papanicolaou A."/>
            <person name="Qu J."/>
            <person name="Soulages J.L."/>
            <person name="Vogel H."/>
            <person name="Walters J."/>
            <person name="Waterhouse R.M."/>
            <person name="Ahn S.J."/>
            <person name="Almeida F.C."/>
            <person name="An C."/>
            <person name="Aqrawi P."/>
            <person name="Bretschneider A."/>
            <person name="Bryant W.B."/>
            <person name="Bucks S."/>
            <person name="Chao H."/>
            <person name="Chevignon G."/>
            <person name="Christen J.M."/>
            <person name="Clarke D.F."/>
            <person name="Dittmer N.T."/>
            <person name="Ferguson L.C.F."/>
            <person name="Garavelou S."/>
            <person name="Gordon K.H.J."/>
            <person name="Gunaratna R.T."/>
            <person name="Han Y."/>
            <person name="Hauser F."/>
            <person name="He Y."/>
            <person name="Heidel-Fischer H."/>
            <person name="Hirsh A."/>
            <person name="Hu Y."/>
            <person name="Jiang H."/>
            <person name="Kalra D."/>
            <person name="Klinner C."/>
            <person name="Konig C."/>
            <person name="Kovar C."/>
            <person name="Kroll A.R."/>
            <person name="Kuwar S.S."/>
            <person name="Lee S.L."/>
            <person name="Lehman R."/>
            <person name="Li K."/>
            <person name="Li Z."/>
            <person name="Liang H."/>
            <person name="Lovelace S."/>
            <person name="Lu Z."/>
            <person name="Mansfield J.H."/>
            <person name="McCulloch K.J."/>
            <person name="Mathew T."/>
            <person name="Morton B."/>
            <person name="Muzny D.M."/>
            <person name="Neunemann D."/>
            <person name="Ongeri F."/>
            <person name="Pauchet Y."/>
            <person name="Pu L.L."/>
            <person name="Pyrousis I."/>
            <person name="Rao X.J."/>
            <person name="Redding A."/>
            <person name="Roesel C."/>
            <person name="Sanchez-Gracia A."/>
            <person name="Schaack S."/>
            <person name="Shukla A."/>
            <person name="Tetreau G."/>
            <person name="Wang Y."/>
            <person name="Xiong G.H."/>
            <person name="Traut W."/>
            <person name="Walsh T.K."/>
            <person name="Worley K.C."/>
            <person name="Wu D."/>
            <person name="Wu W."/>
            <person name="Wu Y.Q."/>
            <person name="Zhang X."/>
            <person name="Zou Z."/>
            <person name="Zucker H."/>
            <person name="Briscoe A.D."/>
            <person name="Burmester T."/>
            <person name="Clem R.J."/>
            <person name="Feyereisen R."/>
            <person name="Grimmelikhuijzen C.J.P."/>
            <person name="Hamodrakas S.J."/>
            <person name="Hansson B.S."/>
            <person name="Huguet E."/>
            <person name="Jermiin L.S."/>
            <person name="Lan Q."/>
            <person name="Lehman H.K."/>
            <person name="Lorenzen M."/>
            <person name="Merzendorfer H."/>
            <person name="Michalopoulos I."/>
            <person name="Morton D.B."/>
            <person name="Muthukrishnan S."/>
            <person name="Oakeshott J.G."/>
            <person name="Palmer W."/>
            <person name="Park Y."/>
            <person name="Passarelli A.L."/>
            <person name="Rozas J."/>
            <person name="Schwartz L.M."/>
            <person name="Smith W."/>
            <person name="Southgate A."/>
            <person name="Vilcinskas A."/>
            <person name="Vogt R."/>
            <person name="Wang P."/>
            <person name="Werren J."/>
            <person name="Yu X.Q."/>
            <person name="Zhou J.J."/>
            <person name="Brown S.J."/>
            <person name="Scherer S.E."/>
            <person name="Richards S."/>
            <person name="Blissard G.W."/>
        </authorList>
    </citation>
    <scope>NUCLEOTIDE SEQUENCE</scope>
</reference>
<evidence type="ECO:0000313" key="1">
    <source>
        <dbReference type="EMBL" id="KAG6455698.1"/>
    </source>
</evidence>
<protein>
    <submittedName>
        <fullName evidence="1">Uncharacterized protein</fullName>
    </submittedName>
</protein>